<evidence type="ECO:0000256" key="1">
    <source>
        <dbReference type="ARBA" id="ARBA00007357"/>
    </source>
</evidence>
<evidence type="ECO:0000259" key="2">
    <source>
        <dbReference type="Pfam" id="PF05649"/>
    </source>
</evidence>
<dbReference type="AlphaFoldDB" id="A0AAQ4EEX7"/>
<dbReference type="Proteomes" id="UP001321473">
    <property type="component" value="Unassembled WGS sequence"/>
</dbReference>
<organism evidence="3 4">
    <name type="scientific">Amblyomma americanum</name>
    <name type="common">Lone star tick</name>
    <dbReference type="NCBI Taxonomy" id="6943"/>
    <lineage>
        <taxon>Eukaryota</taxon>
        <taxon>Metazoa</taxon>
        <taxon>Ecdysozoa</taxon>
        <taxon>Arthropoda</taxon>
        <taxon>Chelicerata</taxon>
        <taxon>Arachnida</taxon>
        <taxon>Acari</taxon>
        <taxon>Parasitiformes</taxon>
        <taxon>Ixodida</taxon>
        <taxon>Ixodoidea</taxon>
        <taxon>Ixodidae</taxon>
        <taxon>Amblyomminae</taxon>
        <taxon>Amblyomma</taxon>
    </lineage>
</organism>
<feature type="domain" description="Peptidase M13 N-terminal" evidence="2">
    <location>
        <begin position="13"/>
        <end position="264"/>
    </location>
</feature>
<gene>
    <name evidence="3" type="ORF">V5799_012285</name>
</gene>
<dbReference type="InterPro" id="IPR042089">
    <property type="entry name" value="Peptidase_M13_dom_2"/>
</dbReference>
<dbReference type="SUPFAM" id="SSF55486">
    <property type="entry name" value="Metalloproteases ('zincins'), catalytic domain"/>
    <property type="match status" value="1"/>
</dbReference>
<dbReference type="EMBL" id="JARKHS020017251">
    <property type="protein sequence ID" value="KAK8773182.1"/>
    <property type="molecule type" value="Genomic_DNA"/>
</dbReference>
<dbReference type="PANTHER" id="PTHR11733">
    <property type="entry name" value="ZINC METALLOPROTEASE FAMILY M13 NEPRILYSIN-RELATED"/>
    <property type="match status" value="1"/>
</dbReference>
<keyword evidence="4" id="KW-1185">Reference proteome</keyword>
<sequence length="265" mass="30317">ALIDKFTNQSVDPCEDFFDYACGGWVRSNTRPNHEWHGVLNQLEEELPLRITGIMENMTIVTHDQNLTHKAGAFFQSCIAFPNETNQREGFLKVLENAGFPEWPLLPNSTEDANCSNSKELLSGLGLFPLFDVAIGTHSRKKMVEIYEDVRYKKRVRNLKDVKRVIQKAIKIIIPNASDDEMSNLTDSIVDIKNNLTALTKSYWEPSIEVKIGLLEKNFTHIPILSMLNNEFRKVDVNLTENDTVYVSPITYYEKLDAFLETTDL</sequence>
<name>A0AAQ4EEX7_AMBAM</name>
<evidence type="ECO:0000313" key="3">
    <source>
        <dbReference type="EMBL" id="KAK8773182.1"/>
    </source>
</evidence>
<proteinExistence type="inferred from homology"/>
<dbReference type="InterPro" id="IPR024079">
    <property type="entry name" value="MetalloPept_cat_dom_sf"/>
</dbReference>
<dbReference type="GO" id="GO:0005886">
    <property type="term" value="C:plasma membrane"/>
    <property type="evidence" value="ECO:0007669"/>
    <property type="project" value="TreeGrafter"/>
</dbReference>
<dbReference type="Gene3D" id="3.40.390.10">
    <property type="entry name" value="Collagenase (Catalytic Domain)"/>
    <property type="match status" value="1"/>
</dbReference>
<feature type="non-terminal residue" evidence="3">
    <location>
        <position position="1"/>
    </location>
</feature>
<dbReference type="GO" id="GO:0016485">
    <property type="term" value="P:protein processing"/>
    <property type="evidence" value="ECO:0007669"/>
    <property type="project" value="TreeGrafter"/>
</dbReference>
<dbReference type="InterPro" id="IPR000718">
    <property type="entry name" value="Peptidase_M13"/>
</dbReference>
<dbReference type="PROSITE" id="PS51885">
    <property type="entry name" value="NEPRILYSIN"/>
    <property type="match status" value="1"/>
</dbReference>
<protein>
    <recommendedName>
        <fullName evidence="2">Peptidase M13 N-terminal domain-containing protein</fullName>
    </recommendedName>
</protein>
<comment type="caution">
    <text evidence="3">The sequence shown here is derived from an EMBL/GenBank/DDBJ whole genome shotgun (WGS) entry which is preliminary data.</text>
</comment>
<dbReference type="PANTHER" id="PTHR11733:SF133">
    <property type="entry name" value="PHOSPHATE-REGULATING NEUTRAL ENDOPEPTIDASE PHEX"/>
    <property type="match status" value="1"/>
</dbReference>
<dbReference type="InterPro" id="IPR008753">
    <property type="entry name" value="Peptidase_M13_N"/>
</dbReference>
<dbReference type="Gene3D" id="1.10.1380.10">
    <property type="entry name" value="Neutral endopeptidase , domain2"/>
    <property type="match status" value="1"/>
</dbReference>
<reference evidence="3 4" key="1">
    <citation type="journal article" date="2023" name="Arcadia Sci">
        <title>De novo assembly of a long-read Amblyomma americanum tick genome.</title>
        <authorList>
            <person name="Chou S."/>
            <person name="Poskanzer K.E."/>
            <person name="Rollins M."/>
            <person name="Thuy-Boun P.S."/>
        </authorList>
    </citation>
    <scope>NUCLEOTIDE SEQUENCE [LARGE SCALE GENOMIC DNA]</scope>
    <source>
        <strain evidence="3">F_SG_1</strain>
        <tissue evidence="3">Salivary glands</tissue>
    </source>
</reference>
<accession>A0AAQ4EEX7</accession>
<evidence type="ECO:0000313" key="4">
    <source>
        <dbReference type="Proteomes" id="UP001321473"/>
    </source>
</evidence>
<comment type="similarity">
    <text evidence="1">Belongs to the peptidase M13 family.</text>
</comment>
<dbReference type="GO" id="GO:0004222">
    <property type="term" value="F:metalloendopeptidase activity"/>
    <property type="evidence" value="ECO:0007669"/>
    <property type="project" value="InterPro"/>
</dbReference>
<dbReference type="Pfam" id="PF05649">
    <property type="entry name" value="Peptidase_M13_N"/>
    <property type="match status" value="1"/>
</dbReference>